<dbReference type="NCBIfam" id="TIGR02098">
    <property type="entry name" value="MJ0042_CXXC"/>
    <property type="match status" value="1"/>
</dbReference>
<feature type="transmembrane region" description="Helical" evidence="2">
    <location>
        <begin position="253"/>
        <end position="271"/>
    </location>
</feature>
<dbReference type="InterPro" id="IPR011723">
    <property type="entry name" value="Znf/thioredoxin_put"/>
</dbReference>
<feature type="compositionally biased region" description="Low complexity" evidence="1">
    <location>
        <begin position="206"/>
        <end position="222"/>
    </location>
</feature>
<feature type="compositionally biased region" description="Pro residues" evidence="1">
    <location>
        <begin position="71"/>
        <end position="84"/>
    </location>
</feature>
<dbReference type="Pfam" id="PF11906">
    <property type="entry name" value="DUF3426"/>
    <property type="match status" value="1"/>
</dbReference>
<evidence type="ECO:0000313" key="4">
    <source>
        <dbReference type="EMBL" id="URI09371.1"/>
    </source>
</evidence>
<dbReference type="InterPro" id="IPR021834">
    <property type="entry name" value="DUF3426"/>
</dbReference>
<feature type="region of interest" description="Disordered" evidence="1">
    <location>
        <begin position="48"/>
        <end position="115"/>
    </location>
</feature>
<keyword evidence="5" id="KW-1185">Reference proteome</keyword>
<accession>A0ABY4SBC7</accession>
<organism evidence="4 5">
    <name type="scientific">Aquincola tertiaricarbonis</name>
    <dbReference type="NCBI Taxonomy" id="391953"/>
    <lineage>
        <taxon>Bacteria</taxon>
        <taxon>Pseudomonadati</taxon>
        <taxon>Pseudomonadota</taxon>
        <taxon>Betaproteobacteria</taxon>
        <taxon>Burkholderiales</taxon>
        <taxon>Sphaerotilaceae</taxon>
        <taxon>Aquincola</taxon>
    </lineage>
</organism>
<dbReference type="EMBL" id="CP097636">
    <property type="protein sequence ID" value="URI09371.1"/>
    <property type="molecule type" value="Genomic_DNA"/>
</dbReference>
<feature type="domain" description="Zinc finger/thioredoxin putative" evidence="3">
    <location>
        <begin position="3"/>
        <end position="39"/>
    </location>
</feature>
<reference evidence="4" key="1">
    <citation type="submission" date="2022-05" db="EMBL/GenBank/DDBJ databases">
        <title>An RpoN-dependent PEP-CTERM gene is involved in floc formation of an Aquincola tertiaricarbonis strain.</title>
        <authorList>
            <person name="Qiu D."/>
            <person name="Xia M."/>
        </authorList>
    </citation>
    <scope>NUCLEOTIDE SEQUENCE</scope>
    <source>
        <strain evidence="4">RN12</strain>
    </source>
</reference>
<keyword evidence="2" id="KW-0472">Membrane</keyword>
<evidence type="ECO:0000259" key="3">
    <source>
        <dbReference type="Pfam" id="PF13719"/>
    </source>
</evidence>
<evidence type="ECO:0000313" key="5">
    <source>
        <dbReference type="Proteomes" id="UP001056201"/>
    </source>
</evidence>
<dbReference type="Proteomes" id="UP001056201">
    <property type="component" value="Chromosome 2"/>
</dbReference>
<evidence type="ECO:0000256" key="1">
    <source>
        <dbReference type="SAM" id="MobiDB-lite"/>
    </source>
</evidence>
<proteinExistence type="predicted"/>
<feature type="compositionally biased region" description="Low complexity" evidence="1">
    <location>
        <begin position="143"/>
        <end position="152"/>
    </location>
</feature>
<evidence type="ECO:0000256" key="2">
    <source>
        <dbReference type="SAM" id="Phobius"/>
    </source>
</evidence>
<keyword evidence="2" id="KW-1133">Transmembrane helix</keyword>
<sequence length="402" mass="42508">MSLATRCAQCGTVFRVVEDQLKVSEGWVRCGRCEAVFNALESLFDLEQEAPPPWPAGAEADGLPGRDGMELPPPVPPPSAPLPEPVAARSSRPLGPLEPPPFEPSDLPEEDQPASARLDHRPLLHEPDDAPYASGFDAPYRSAREAAPAASARDLDPPRFEPTQAPLDELDDLDRNEPPVYGRSAPLPMRESPPDLPAPGRAPTVPAAAAGLGSAATAAPTPEFMRRAPAAAGRTPRPPKPATAWQRPGVRSALAVAAVLLALLLLAQLGLRWRDVLAARWPESAPVLRGLCAIAGCQVEPMRRVDSLAVESSGLVMLEGSTNQYEFTATLRNNDRVPVMLPSLELTLTDAQGQVVARKVLNASSLGAHGSTIAPGATLPLQGVLAGGDRKITGYSAEIFYP</sequence>
<protein>
    <submittedName>
        <fullName evidence="4">Zinc-ribbon domain-containing protein</fullName>
    </submittedName>
</protein>
<dbReference type="RefSeq" id="WP_250197600.1">
    <property type="nucleotide sequence ID" value="NZ_CP097636.1"/>
</dbReference>
<dbReference type="Pfam" id="PF13719">
    <property type="entry name" value="Zn_ribbon_5"/>
    <property type="match status" value="1"/>
</dbReference>
<gene>
    <name evidence="4" type="ORF">MW290_27790</name>
</gene>
<feature type="region of interest" description="Disordered" evidence="1">
    <location>
        <begin position="143"/>
        <end position="222"/>
    </location>
</feature>
<name>A0ABY4SBC7_AQUTE</name>
<keyword evidence="2" id="KW-0812">Transmembrane</keyword>